<accession>A0A8S1D1T7</accession>
<sequence>MAKTFTVCVSIIFQTIYSPVPADICVTSHKIFPNLGKTMEKVLILILFLLNFAHAHDAEIKFEDKSIDNWILLIGANAKELRYDFCKYNATSEGTQCQNFPKVVSTNISKVCNCSVQHTETEAGSFNFGVNCKSDSSWCPKDLAVNYQQGSFEKPSEAEEFSATAICLVLSLFVNVFFIIAVVIVKYRDRVHSYWKQNWQQYISGSLNKQNRGKDQGAEELVAY</sequence>
<evidence type="ECO:0000256" key="1">
    <source>
        <dbReference type="SAM" id="Phobius"/>
    </source>
</evidence>
<reference evidence="2 3" key="1">
    <citation type="submission" date="2020-04" db="EMBL/GenBank/DDBJ databases">
        <authorList>
            <person name="Alioto T."/>
            <person name="Alioto T."/>
            <person name="Gomez Garrido J."/>
        </authorList>
    </citation>
    <scope>NUCLEOTIDE SEQUENCE [LARGE SCALE GENOMIC DNA]</scope>
</reference>
<keyword evidence="3" id="KW-1185">Reference proteome</keyword>
<keyword evidence="1" id="KW-0812">Transmembrane</keyword>
<comment type="caution">
    <text evidence="2">The sequence shown here is derived from an EMBL/GenBank/DDBJ whole genome shotgun (WGS) entry which is preliminary data.</text>
</comment>
<evidence type="ECO:0000313" key="2">
    <source>
        <dbReference type="EMBL" id="CAB3377012.1"/>
    </source>
</evidence>
<dbReference type="AlphaFoldDB" id="A0A8S1D1T7"/>
<gene>
    <name evidence="2" type="ORF">CLODIP_2_CD10094</name>
</gene>
<name>A0A8S1D1T7_9INSE</name>
<protein>
    <submittedName>
        <fullName evidence="2">Uncharacterized protein</fullName>
    </submittedName>
</protein>
<dbReference type="EMBL" id="CADEPI010000137">
    <property type="protein sequence ID" value="CAB3377012.1"/>
    <property type="molecule type" value="Genomic_DNA"/>
</dbReference>
<organism evidence="2 3">
    <name type="scientific">Cloeon dipterum</name>
    <dbReference type="NCBI Taxonomy" id="197152"/>
    <lineage>
        <taxon>Eukaryota</taxon>
        <taxon>Metazoa</taxon>
        <taxon>Ecdysozoa</taxon>
        <taxon>Arthropoda</taxon>
        <taxon>Hexapoda</taxon>
        <taxon>Insecta</taxon>
        <taxon>Pterygota</taxon>
        <taxon>Palaeoptera</taxon>
        <taxon>Ephemeroptera</taxon>
        <taxon>Pisciforma</taxon>
        <taxon>Baetidae</taxon>
        <taxon>Cloeon</taxon>
    </lineage>
</organism>
<evidence type="ECO:0000313" key="3">
    <source>
        <dbReference type="Proteomes" id="UP000494165"/>
    </source>
</evidence>
<proteinExistence type="predicted"/>
<keyword evidence="1" id="KW-0472">Membrane</keyword>
<feature type="transmembrane region" description="Helical" evidence="1">
    <location>
        <begin position="161"/>
        <end position="185"/>
    </location>
</feature>
<keyword evidence="1" id="KW-1133">Transmembrane helix</keyword>
<dbReference type="Proteomes" id="UP000494165">
    <property type="component" value="Unassembled WGS sequence"/>
</dbReference>